<comment type="cofactor">
    <cofactor evidence="1">
        <name>pyridoxal 5'-phosphate</name>
        <dbReference type="ChEBI" id="CHEBI:597326"/>
    </cofactor>
</comment>
<evidence type="ECO:0000256" key="4">
    <source>
        <dbReference type="ARBA" id="ARBA00022898"/>
    </source>
</evidence>
<evidence type="ECO:0000256" key="3">
    <source>
        <dbReference type="ARBA" id="ARBA00022793"/>
    </source>
</evidence>
<dbReference type="SUPFAM" id="SSF55904">
    <property type="entry name" value="Ornithine decarboxylase C-terminal domain"/>
    <property type="match status" value="1"/>
</dbReference>
<dbReference type="InterPro" id="IPR036633">
    <property type="entry name" value="Prn/Lys/Arg_de-COase_C_sf"/>
</dbReference>
<feature type="domain" description="Orn/Lys/Arg decarboxylases family 1 pyridoxal-P attachment site" evidence="7">
    <location>
        <begin position="33"/>
        <end position="326"/>
    </location>
</feature>
<reference evidence="9" key="1">
    <citation type="submission" date="2024-05" db="EMBL/GenBank/DDBJ databases">
        <title>Whole genome shotgun sequence of Streptomyces hygroscopicus NBRC 113678.</title>
        <authorList>
            <person name="Komaki H."/>
            <person name="Tamura T."/>
        </authorList>
    </citation>
    <scope>NUCLEOTIDE SEQUENCE</scope>
    <source>
        <strain evidence="9">N11-34</strain>
    </source>
</reference>
<dbReference type="PANTHER" id="PTHR43277">
    <property type="entry name" value="ARGININE DECARBOXYLASE"/>
    <property type="match status" value="1"/>
</dbReference>
<evidence type="ECO:0000256" key="6">
    <source>
        <dbReference type="SAM" id="MobiDB-lite"/>
    </source>
</evidence>
<name>A0ABQ3TSW6_STRHY</name>
<dbReference type="Proteomes" id="UP001054854">
    <property type="component" value="Unassembled WGS sequence"/>
</dbReference>
<dbReference type="InterPro" id="IPR015424">
    <property type="entry name" value="PyrdxlP-dep_Trfase"/>
</dbReference>
<organism evidence="9 10">
    <name type="scientific">Streptomyces hygroscopicus</name>
    <dbReference type="NCBI Taxonomy" id="1912"/>
    <lineage>
        <taxon>Bacteria</taxon>
        <taxon>Bacillati</taxon>
        <taxon>Actinomycetota</taxon>
        <taxon>Actinomycetes</taxon>
        <taxon>Kitasatosporales</taxon>
        <taxon>Streptomycetaceae</taxon>
        <taxon>Streptomyces</taxon>
        <taxon>Streptomyces violaceusniger group</taxon>
    </lineage>
</organism>
<evidence type="ECO:0000259" key="7">
    <source>
        <dbReference type="Pfam" id="PF01276"/>
    </source>
</evidence>
<dbReference type="InterPro" id="IPR000310">
    <property type="entry name" value="Orn/Lys/Arg_deCO2ase_major_dom"/>
</dbReference>
<accession>A0ABQ3TSW6</accession>
<keyword evidence="3" id="KW-0210">Decarboxylase</keyword>
<dbReference type="Pfam" id="PF01276">
    <property type="entry name" value="OKR_DC_1"/>
    <property type="match status" value="1"/>
</dbReference>
<dbReference type="Pfam" id="PF03711">
    <property type="entry name" value="OKR_DC_1_C"/>
    <property type="match status" value="1"/>
</dbReference>
<dbReference type="InterPro" id="IPR008286">
    <property type="entry name" value="Prn/Lys/Arg_de-COase_C"/>
</dbReference>
<dbReference type="EMBL" id="BNEK01000002">
    <property type="protein sequence ID" value="GHJ26424.1"/>
    <property type="molecule type" value="Genomic_DNA"/>
</dbReference>
<protein>
    <submittedName>
        <fullName evidence="9">Ornithine decarboxylase</fullName>
    </submittedName>
</protein>
<evidence type="ECO:0000313" key="9">
    <source>
        <dbReference type="EMBL" id="GHJ26424.1"/>
    </source>
</evidence>
<evidence type="ECO:0000259" key="8">
    <source>
        <dbReference type="Pfam" id="PF03711"/>
    </source>
</evidence>
<dbReference type="PANTHER" id="PTHR43277:SF4">
    <property type="entry name" value="ARGININE DECARBOXYLASE"/>
    <property type="match status" value="1"/>
</dbReference>
<dbReference type="InterPro" id="IPR015421">
    <property type="entry name" value="PyrdxlP-dep_Trfase_major"/>
</dbReference>
<dbReference type="InterPro" id="IPR052357">
    <property type="entry name" value="Orn_Lys_Arg_decarboxylase-I"/>
</dbReference>
<comment type="caution">
    <text evidence="9">The sequence shown here is derived from an EMBL/GenBank/DDBJ whole genome shotgun (WGS) entry which is preliminary data.</text>
</comment>
<feature type="domain" description="Orn/Lys/Arg decarboxylase C-terminal" evidence="8">
    <location>
        <begin position="443"/>
        <end position="498"/>
    </location>
</feature>
<gene>
    <name evidence="9" type="ORF">TPA0910_08570</name>
</gene>
<keyword evidence="10" id="KW-1185">Reference proteome</keyword>
<dbReference type="Gene3D" id="3.90.105.10">
    <property type="entry name" value="Molybdopterin biosynthesis moea protein, domain 2"/>
    <property type="match status" value="1"/>
</dbReference>
<sequence length="518" mass="55098">MPGPPRPVARPGAARFSRRAAGHPAGMDHTEAPVLEALARYHERGYLPFTPPGHKQGRGADPEVAKILGDEVFRADVLAFGGLDDRLQSGHVLERAEALMADAVHADHTFFSTCGSSLSVKAAMLAVAGPHETLLVGRDAHKSVVSGLIISGVRPVWVEPEWDRERHIAHPPSAASFERAFDEHPEVKGALVTSPTPYGACADLARIAEVCHRRGRPLIVDEAWGAHLPFCPELPSWAMDAGADVCVTSIHKMGSGLEQGSVFHLQGDLIDPAVLTSRADLLGTTSPSVLLYAGMDGWRRQMVSHGEALLGAALRRAHAVREEIGAIDGLHVDGRADYVGPGLAADFDPLPVVIDLTGLGVSGYRAADWLREHHDVNAHLADHRRISTQLTHADDDTTTGALLVALRELAAHADELRPVPEVAVPSPGELRMEQSCLPRDAYFGSVADVPLAGAAGRVAAEMITPYPPGIPAVLPGEVLKQPVLDYLRTGLEAGMNLPDAADPTLRTIRVLVEGTGAD</sequence>
<feature type="region of interest" description="Disordered" evidence="6">
    <location>
        <begin position="1"/>
        <end position="28"/>
    </location>
</feature>
<dbReference type="Gene3D" id="3.40.640.10">
    <property type="entry name" value="Type I PLP-dependent aspartate aminotransferase-like (Major domain)"/>
    <property type="match status" value="1"/>
</dbReference>
<keyword evidence="4" id="KW-0663">Pyridoxal phosphate</keyword>
<keyword evidence="5" id="KW-0456">Lyase</keyword>
<dbReference type="CDD" id="cd00615">
    <property type="entry name" value="Orn_deC_like"/>
    <property type="match status" value="1"/>
</dbReference>
<comment type="similarity">
    <text evidence="2">Belongs to the Orn/Lys/Arg decarboxylase class-I family.</text>
</comment>
<evidence type="ECO:0000256" key="1">
    <source>
        <dbReference type="ARBA" id="ARBA00001933"/>
    </source>
</evidence>
<evidence type="ECO:0000313" key="10">
    <source>
        <dbReference type="Proteomes" id="UP001054854"/>
    </source>
</evidence>
<evidence type="ECO:0000256" key="5">
    <source>
        <dbReference type="ARBA" id="ARBA00023239"/>
    </source>
</evidence>
<proteinExistence type="inferred from homology"/>
<evidence type="ECO:0000256" key="2">
    <source>
        <dbReference type="ARBA" id="ARBA00010671"/>
    </source>
</evidence>
<dbReference type="SUPFAM" id="SSF53383">
    <property type="entry name" value="PLP-dependent transferases"/>
    <property type="match status" value="1"/>
</dbReference>